<dbReference type="AlphaFoldDB" id="A0AAV3QUA9"/>
<gene>
    <name evidence="3" type="ORF">LIER_21001</name>
</gene>
<comment type="caution">
    <text evidence="3">The sequence shown here is derived from an EMBL/GenBank/DDBJ whole genome shotgun (WGS) entry which is preliminary data.</text>
</comment>
<keyword evidence="4" id="KW-1185">Reference proteome</keyword>
<dbReference type="InterPro" id="IPR051320">
    <property type="entry name" value="Viral_Replic_Matur_Polypro"/>
</dbReference>
<dbReference type="FunFam" id="3.30.70.270:FF:000020">
    <property type="entry name" value="Transposon Tf2-6 polyprotein-like Protein"/>
    <property type="match status" value="1"/>
</dbReference>
<accession>A0AAV3QUA9</accession>
<dbReference type="Gene3D" id="3.10.10.10">
    <property type="entry name" value="HIV Type 1 Reverse Transcriptase, subunit A, domain 1"/>
    <property type="match status" value="1"/>
</dbReference>
<evidence type="ECO:0000259" key="1">
    <source>
        <dbReference type="Pfam" id="PF00078"/>
    </source>
</evidence>
<evidence type="ECO:0008006" key="5">
    <source>
        <dbReference type="Google" id="ProtNLM"/>
    </source>
</evidence>
<name>A0AAV3QUA9_LITER</name>
<dbReference type="PANTHER" id="PTHR33064:SF40">
    <property type="entry name" value="REVERSE TRANSCRIPTASE_RETROTRANSPOSON-DERIVED PROTEIN RNASE H-LIKE DOMAIN-CONTAINING PROTEIN"/>
    <property type="match status" value="1"/>
</dbReference>
<evidence type="ECO:0000313" key="3">
    <source>
        <dbReference type="EMBL" id="GAA0165657.1"/>
    </source>
</evidence>
<dbReference type="InterPro" id="IPR000477">
    <property type="entry name" value="RT_dom"/>
</dbReference>
<sequence length="319" mass="36028">MISAKKLSKWINNSHNTSIGQLFSIQHSSSSNSLINSIPHCNPILTPVLENFEDIFAPPTKLPLHRNTDHTIALKPDAQARKFPPYQYSDKQKTEIETIVSELLSSGFIQPSNSAFASPVILVKKKDGTWRFCVDYSFLRKFVLVFFDDILIYSTHIEKHISHLQQVLLKLRENRLFAKPTKCAFGQPHIEYLGHIISASGIQADTSKIDAMLAWPRPNNLKSLRGFLGLTGYYRKFIKGYGILAKPLTNLLRKDAFQWTNEASLAFESLKSAMTNTPVLALPNYSLTFIVETDASSRGYGDVLMQEERPWLISARLGI</sequence>
<proteinExistence type="predicted"/>
<dbReference type="CDD" id="cd01647">
    <property type="entry name" value="RT_LTR"/>
    <property type="match status" value="1"/>
</dbReference>
<dbReference type="InterPro" id="IPR041577">
    <property type="entry name" value="RT_RNaseH_2"/>
</dbReference>
<dbReference type="InterPro" id="IPR043128">
    <property type="entry name" value="Rev_trsase/Diguanyl_cyclase"/>
</dbReference>
<dbReference type="Gene3D" id="3.30.70.270">
    <property type="match status" value="1"/>
</dbReference>
<organism evidence="3 4">
    <name type="scientific">Lithospermum erythrorhizon</name>
    <name type="common">Purple gromwell</name>
    <name type="synonym">Lithospermum officinale var. erythrorhizon</name>
    <dbReference type="NCBI Taxonomy" id="34254"/>
    <lineage>
        <taxon>Eukaryota</taxon>
        <taxon>Viridiplantae</taxon>
        <taxon>Streptophyta</taxon>
        <taxon>Embryophyta</taxon>
        <taxon>Tracheophyta</taxon>
        <taxon>Spermatophyta</taxon>
        <taxon>Magnoliopsida</taxon>
        <taxon>eudicotyledons</taxon>
        <taxon>Gunneridae</taxon>
        <taxon>Pentapetalae</taxon>
        <taxon>asterids</taxon>
        <taxon>lamiids</taxon>
        <taxon>Boraginales</taxon>
        <taxon>Boraginaceae</taxon>
        <taxon>Boraginoideae</taxon>
        <taxon>Lithospermeae</taxon>
        <taxon>Lithospermum</taxon>
    </lineage>
</organism>
<dbReference type="Pfam" id="PF17919">
    <property type="entry name" value="RT_RNaseH_2"/>
    <property type="match status" value="1"/>
</dbReference>
<feature type="domain" description="Reverse transcriptase/retrotransposon-derived protein RNase H-like" evidence="2">
    <location>
        <begin position="259"/>
        <end position="309"/>
    </location>
</feature>
<feature type="domain" description="Reverse transcriptase" evidence="1">
    <location>
        <begin position="140"/>
        <end position="197"/>
    </location>
</feature>
<evidence type="ECO:0000259" key="2">
    <source>
        <dbReference type="Pfam" id="PF17919"/>
    </source>
</evidence>
<reference evidence="3 4" key="1">
    <citation type="submission" date="2024-01" db="EMBL/GenBank/DDBJ databases">
        <title>The complete chloroplast genome sequence of Lithospermum erythrorhizon: insights into the phylogenetic relationship among Boraginaceae species and the maternal lineages of purple gromwells.</title>
        <authorList>
            <person name="Okada T."/>
            <person name="Watanabe K."/>
        </authorList>
    </citation>
    <scope>NUCLEOTIDE SEQUENCE [LARGE SCALE GENOMIC DNA]</scope>
</reference>
<dbReference type="EMBL" id="BAABME010005445">
    <property type="protein sequence ID" value="GAA0165657.1"/>
    <property type="molecule type" value="Genomic_DNA"/>
</dbReference>
<protein>
    <recommendedName>
        <fullName evidence="5">Mitochondrial protein</fullName>
    </recommendedName>
</protein>
<evidence type="ECO:0000313" key="4">
    <source>
        <dbReference type="Proteomes" id="UP001454036"/>
    </source>
</evidence>
<dbReference type="PANTHER" id="PTHR33064">
    <property type="entry name" value="POL PROTEIN"/>
    <property type="match status" value="1"/>
</dbReference>
<dbReference type="Pfam" id="PF00078">
    <property type="entry name" value="RVT_1"/>
    <property type="match status" value="1"/>
</dbReference>
<dbReference type="SUPFAM" id="SSF56672">
    <property type="entry name" value="DNA/RNA polymerases"/>
    <property type="match status" value="1"/>
</dbReference>
<dbReference type="Proteomes" id="UP001454036">
    <property type="component" value="Unassembled WGS sequence"/>
</dbReference>
<dbReference type="InterPro" id="IPR043502">
    <property type="entry name" value="DNA/RNA_pol_sf"/>
</dbReference>